<feature type="compositionally biased region" description="Basic and acidic residues" evidence="3">
    <location>
        <begin position="159"/>
        <end position="171"/>
    </location>
</feature>
<protein>
    <submittedName>
        <fullName evidence="6">Phosphatidylinositol 4-kinase beta</fullName>
    </submittedName>
</protein>
<dbReference type="InterPro" id="IPR011009">
    <property type="entry name" value="Kinase-like_dom_sf"/>
</dbReference>
<evidence type="ECO:0000256" key="3">
    <source>
        <dbReference type="SAM" id="MobiDB-lite"/>
    </source>
</evidence>
<dbReference type="GO" id="GO:0004430">
    <property type="term" value="F:1-phosphatidylinositol 4-kinase activity"/>
    <property type="evidence" value="ECO:0007669"/>
    <property type="project" value="TreeGrafter"/>
</dbReference>
<dbReference type="PANTHER" id="PTHR10048:SF22">
    <property type="entry name" value="PHOSPHATIDYLINOSITOL 4-KINASE BETA"/>
    <property type="match status" value="1"/>
</dbReference>
<dbReference type="InterPro" id="IPR036940">
    <property type="entry name" value="PI3/4_kinase_cat_sf"/>
</dbReference>
<keyword evidence="2" id="KW-0418">Kinase</keyword>
<dbReference type="Proteomes" id="UP001153069">
    <property type="component" value="Unassembled WGS sequence"/>
</dbReference>
<feature type="compositionally biased region" description="Low complexity" evidence="3">
    <location>
        <begin position="585"/>
        <end position="603"/>
    </location>
</feature>
<evidence type="ECO:0000256" key="1">
    <source>
        <dbReference type="ARBA" id="ARBA00022679"/>
    </source>
</evidence>
<dbReference type="Gene3D" id="3.30.1010.10">
    <property type="entry name" value="Phosphatidylinositol 3-kinase Catalytic Subunit, Chain A, domain 4"/>
    <property type="match status" value="1"/>
</dbReference>
<evidence type="ECO:0000313" key="7">
    <source>
        <dbReference type="Proteomes" id="UP001153069"/>
    </source>
</evidence>
<evidence type="ECO:0000256" key="4">
    <source>
        <dbReference type="SAM" id="SignalP"/>
    </source>
</evidence>
<dbReference type="AlphaFoldDB" id="A0A9N8DDU3"/>
<keyword evidence="4" id="KW-0732">Signal</keyword>
<feature type="region of interest" description="Disordered" evidence="3">
    <location>
        <begin position="124"/>
        <end position="182"/>
    </location>
</feature>
<dbReference type="SUPFAM" id="SSF56112">
    <property type="entry name" value="Protein kinase-like (PK-like)"/>
    <property type="match status" value="1"/>
</dbReference>
<dbReference type="InterPro" id="IPR015433">
    <property type="entry name" value="PI3/4_kinase"/>
</dbReference>
<dbReference type="PROSITE" id="PS00916">
    <property type="entry name" value="PI3_4_KINASE_2"/>
    <property type="match status" value="1"/>
</dbReference>
<feature type="compositionally biased region" description="Low complexity" evidence="3">
    <location>
        <begin position="134"/>
        <end position="158"/>
    </location>
</feature>
<proteinExistence type="predicted"/>
<feature type="compositionally biased region" description="Acidic residues" evidence="3">
    <location>
        <begin position="495"/>
        <end position="504"/>
    </location>
</feature>
<dbReference type="SMART" id="SM00146">
    <property type="entry name" value="PI3Kc"/>
    <property type="match status" value="1"/>
</dbReference>
<dbReference type="GO" id="GO:0016020">
    <property type="term" value="C:membrane"/>
    <property type="evidence" value="ECO:0007669"/>
    <property type="project" value="TreeGrafter"/>
</dbReference>
<feature type="domain" description="PI3K/PI4K catalytic" evidence="5">
    <location>
        <begin position="628"/>
        <end position="919"/>
    </location>
</feature>
<dbReference type="PROSITE" id="PS50290">
    <property type="entry name" value="PI3_4_KINASE_3"/>
    <property type="match status" value="1"/>
</dbReference>
<feature type="compositionally biased region" description="Low complexity" evidence="3">
    <location>
        <begin position="51"/>
        <end position="65"/>
    </location>
</feature>
<dbReference type="Gene3D" id="1.10.1070.11">
    <property type="entry name" value="Phosphatidylinositol 3-/4-kinase, catalytic domain"/>
    <property type="match status" value="1"/>
</dbReference>
<feature type="compositionally biased region" description="Polar residues" evidence="3">
    <location>
        <begin position="124"/>
        <end position="133"/>
    </location>
</feature>
<dbReference type="PANTHER" id="PTHR10048">
    <property type="entry name" value="PHOSPHATIDYLINOSITOL KINASE"/>
    <property type="match status" value="1"/>
</dbReference>
<dbReference type="GO" id="GO:0046854">
    <property type="term" value="P:phosphatidylinositol phosphate biosynthetic process"/>
    <property type="evidence" value="ECO:0007669"/>
    <property type="project" value="InterPro"/>
</dbReference>
<feature type="compositionally biased region" description="Low complexity" evidence="3">
    <location>
        <begin position="172"/>
        <end position="181"/>
    </location>
</feature>
<evidence type="ECO:0000313" key="6">
    <source>
        <dbReference type="EMBL" id="CAB9498886.1"/>
    </source>
</evidence>
<dbReference type="GO" id="GO:0005737">
    <property type="term" value="C:cytoplasm"/>
    <property type="evidence" value="ECO:0007669"/>
    <property type="project" value="TreeGrafter"/>
</dbReference>
<dbReference type="CDD" id="cd00893">
    <property type="entry name" value="PI4Kc_III"/>
    <property type="match status" value="1"/>
</dbReference>
<feature type="region of interest" description="Disordered" evidence="3">
    <location>
        <begin position="495"/>
        <end position="518"/>
    </location>
</feature>
<dbReference type="OrthoDB" id="10264149at2759"/>
<feature type="region of interest" description="Disordered" evidence="3">
    <location>
        <begin position="563"/>
        <end position="614"/>
    </location>
</feature>
<dbReference type="EMBL" id="CAICTM010000048">
    <property type="protein sequence ID" value="CAB9498886.1"/>
    <property type="molecule type" value="Genomic_DNA"/>
</dbReference>
<name>A0A9N8DDU3_9STRA</name>
<keyword evidence="1" id="KW-0808">Transferase</keyword>
<dbReference type="Pfam" id="PF00454">
    <property type="entry name" value="PI3_PI4_kinase"/>
    <property type="match status" value="1"/>
</dbReference>
<evidence type="ECO:0000256" key="2">
    <source>
        <dbReference type="ARBA" id="ARBA00022777"/>
    </source>
</evidence>
<feature type="chain" id="PRO_5040167479" evidence="4">
    <location>
        <begin position="17"/>
        <end position="934"/>
    </location>
</feature>
<comment type="caution">
    <text evidence="6">The sequence shown here is derived from an EMBL/GenBank/DDBJ whole genome shotgun (WGS) entry which is preliminary data.</text>
</comment>
<dbReference type="InterPro" id="IPR018936">
    <property type="entry name" value="PI3/4_kinase_CS"/>
</dbReference>
<dbReference type="PROSITE" id="PS00915">
    <property type="entry name" value="PI3_4_KINASE_1"/>
    <property type="match status" value="1"/>
</dbReference>
<gene>
    <name evidence="6" type="ORF">SEMRO_48_G028060.1</name>
</gene>
<reference evidence="6" key="1">
    <citation type="submission" date="2020-06" db="EMBL/GenBank/DDBJ databases">
        <authorList>
            <consortium name="Plant Systems Biology data submission"/>
        </authorList>
    </citation>
    <scope>NUCLEOTIDE SEQUENCE</scope>
    <source>
        <strain evidence="6">D6</strain>
    </source>
</reference>
<dbReference type="GO" id="GO:0048015">
    <property type="term" value="P:phosphatidylinositol-mediated signaling"/>
    <property type="evidence" value="ECO:0007669"/>
    <property type="project" value="TreeGrafter"/>
</dbReference>
<organism evidence="6 7">
    <name type="scientific">Seminavis robusta</name>
    <dbReference type="NCBI Taxonomy" id="568900"/>
    <lineage>
        <taxon>Eukaryota</taxon>
        <taxon>Sar</taxon>
        <taxon>Stramenopiles</taxon>
        <taxon>Ochrophyta</taxon>
        <taxon>Bacillariophyta</taxon>
        <taxon>Bacillariophyceae</taxon>
        <taxon>Bacillariophycidae</taxon>
        <taxon>Naviculales</taxon>
        <taxon>Naviculaceae</taxon>
        <taxon>Seminavis</taxon>
    </lineage>
</organism>
<feature type="signal peptide" evidence="4">
    <location>
        <begin position="1"/>
        <end position="16"/>
    </location>
</feature>
<keyword evidence="7" id="KW-1185">Reference proteome</keyword>
<sequence>MIDLSTFLMRWFFLCGLMRDGPEIQTLPYTPYQHHQYQQYVHHPIQPPSIEPSQPEQGQQVQPEPYQDTSALVGVGTNGNPEESWRSQCLHGILSYPPGSQRELVMDAMRCELVQQLDYFLKTNDQNDNANDQSNSSSLSESSSKHVSASNSGSSARSAESRSKGASESRSGRTSLLQLQSKNKKKQIRDCLPQLVSAVLRSPAPHDSNLVDPVHQLRQIILAKCQQDPSWGIELCWLLEAEVGRNWKSMFEHLQQPGRRLIIAFPSDKAVAIAKIGVEKREAFDLLQDVETVTAYGTYNQHSHQTHHHHHHHTTQSTVLPSSISLLRCSHFGDTMQFVDRLTQISMDLRTVPAISRLDHLQGCLYEMNRRLRRRMVTRGQVSLDVEDQLGPFSWPTLKDMALDMVHHSVHFPLVPNAGTWPAGTSPKAEQGGVVRVLNIVVPQTRLLASRERCPYLVRLEIAETGFDGSDARLYATGAPQLGVTVAEALECAVDTDESDDDTNSNEQPCRSIPPELLTMAPDNYNYTATDNTALRGGYQPYVNDEDTYSADAYHSVRQHEYEQLHHHMQQQQQQQPRPPPPNNNQPQPQHYDNVNNNNNQNGNPPPPNFERPVVTLGDTLLDRVFGQPWKEVCDEVRKESPYGHVKGWQLASFILKAGEDIRQEALVMQMISKFKEWFETEIPPETRPFLRPYTIMCVGGDAGLVECLTDAKSVDEVKKVTDGFVSLRDYFERAYGPPGSQQHPQQSSTGGLTFEQAQDNFLRSLVGYSLVCYVLQIKDRHNANLLLDREGHIVHIDFGYVLGDMPKMAYVPTFTERAPFKLSDEFWDVLGGWNVKRGGLGVKFCKMFEEAFACASAHSDELACMVEGIMLTLKGNPTEARRCANSVRANLRMRGPPNSIQQKMFIRELIATAQTSWTTSSYDWLQRQMNGYL</sequence>
<evidence type="ECO:0000259" key="5">
    <source>
        <dbReference type="PROSITE" id="PS50290"/>
    </source>
</evidence>
<dbReference type="InterPro" id="IPR000403">
    <property type="entry name" value="PI3/4_kinase_cat_dom"/>
</dbReference>
<feature type="region of interest" description="Disordered" evidence="3">
    <location>
        <begin position="45"/>
        <end position="65"/>
    </location>
</feature>
<accession>A0A9N8DDU3</accession>